<dbReference type="InterPro" id="IPR032675">
    <property type="entry name" value="LRR_dom_sf"/>
</dbReference>
<sequence length="259" mass="29553">DLHNLTHMELCHSKNLVKIPNLSQAPNLEKLNLYGCVKLVHLDASIGSLEKLSFLNLGNCKNLVNIPNSIFHLNSLQILSLSGCSKLFKYQLLEKPRKSEQLNTCQSVQTHMTSSICKTLTRPLHFISSTRRRANSVGLLFPSWSHLSALTYLDISFCNLVQIPDAVGNLRCLEWLNIGGNNTVTLPDCIKELPKLRELNLQYCMTIIGLALLVVQHLLYIMFQLNSLKKRDIPFKLVMVFVVGVWRFFTEFQYVLRKI</sequence>
<dbReference type="EMBL" id="JASCZI010062602">
    <property type="protein sequence ID" value="MED6140665.1"/>
    <property type="molecule type" value="Genomic_DNA"/>
</dbReference>
<dbReference type="Proteomes" id="UP001341840">
    <property type="component" value="Unassembled WGS sequence"/>
</dbReference>
<organism evidence="2 3">
    <name type="scientific">Stylosanthes scabra</name>
    <dbReference type="NCBI Taxonomy" id="79078"/>
    <lineage>
        <taxon>Eukaryota</taxon>
        <taxon>Viridiplantae</taxon>
        <taxon>Streptophyta</taxon>
        <taxon>Embryophyta</taxon>
        <taxon>Tracheophyta</taxon>
        <taxon>Spermatophyta</taxon>
        <taxon>Magnoliopsida</taxon>
        <taxon>eudicotyledons</taxon>
        <taxon>Gunneridae</taxon>
        <taxon>Pentapetalae</taxon>
        <taxon>rosids</taxon>
        <taxon>fabids</taxon>
        <taxon>Fabales</taxon>
        <taxon>Fabaceae</taxon>
        <taxon>Papilionoideae</taxon>
        <taxon>50 kb inversion clade</taxon>
        <taxon>dalbergioids sensu lato</taxon>
        <taxon>Dalbergieae</taxon>
        <taxon>Pterocarpus clade</taxon>
        <taxon>Stylosanthes</taxon>
    </lineage>
</organism>
<name>A0ABU6SWG7_9FABA</name>
<dbReference type="PANTHER" id="PTHR16083:SF83">
    <property type="entry name" value="LEUCINE-RICH REPEAT-CONTAINING PROTEIN 40"/>
    <property type="match status" value="1"/>
</dbReference>
<comment type="caution">
    <text evidence="2">The sequence shown here is derived from an EMBL/GenBank/DDBJ whole genome shotgun (WGS) entry which is preliminary data.</text>
</comment>
<evidence type="ECO:0000313" key="2">
    <source>
        <dbReference type="EMBL" id="MED6140665.1"/>
    </source>
</evidence>
<keyword evidence="1" id="KW-0472">Membrane</keyword>
<feature type="transmembrane region" description="Helical" evidence="1">
    <location>
        <begin position="201"/>
        <end position="223"/>
    </location>
</feature>
<gene>
    <name evidence="2" type="ORF">PIB30_095480</name>
</gene>
<protein>
    <submittedName>
        <fullName evidence="2">Uncharacterized protein</fullName>
    </submittedName>
</protein>
<reference evidence="2 3" key="1">
    <citation type="journal article" date="2023" name="Plants (Basel)">
        <title>Bridging the Gap: Combining Genomics and Transcriptomics Approaches to Understand Stylosanthes scabra, an Orphan Legume from the Brazilian Caatinga.</title>
        <authorList>
            <person name="Ferreira-Neto J.R.C."/>
            <person name="da Silva M.D."/>
            <person name="Binneck E."/>
            <person name="de Melo N.F."/>
            <person name="da Silva R.H."/>
            <person name="de Melo A.L.T.M."/>
            <person name="Pandolfi V."/>
            <person name="Bustamante F.O."/>
            <person name="Brasileiro-Vidal A.C."/>
            <person name="Benko-Iseppon A.M."/>
        </authorList>
    </citation>
    <scope>NUCLEOTIDE SEQUENCE [LARGE SCALE GENOMIC DNA]</scope>
    <source>
        <tissue evidence="2">Leaves</tissue>
    </source>
</reference>
<dbReference type="InterPro" id="IPR001611">
    <property type="entry name" value="Leu-rich_rpt"/>
</dbReference>
<keyword evidence="3" id="KW-1185">Reference proteome</keyword>
<proteinExistence type="predicted"/>
<accession>A0ABU6SWG7</accession>
<dbReference type="Gene3D" id="3.80.10.10">
    <property type="entry name" value="Ribonuclease Inhibitor"/>
    <property type="match status" value="2"/>
</dbReference>
<dbReference type="SUPFAM" id="SSF52058">
    <property type="entry name" value="L domain-like"/>
    <property type="match status" value="1"/>
</dbReference>
<evidence type="ECO:0000256" key="1">
    <source>
        <dbReference type="SAM" id="Phobius"/>
    </source>
</evidence>
<keyword evidence="1" id="KW-1133">Transmembrane helix</keyword>
<evidence type="ECO:0000313" key="3">
    <source>
        <dbReference type="Proteomes" id="UP001341840"/>
    </source>
</evidence>
<keyword evidence="1" id="KW-0812">Transmembrane</keyword>
<dbReference type="PANTHER" id="PTHR16083">
    <property type="entry name" value="LEUCINE RICH REPEAT CONTAINING PROTEIN"/>
    <property type="match status" value="1"/>
</dbReference>
<dbReference type="Pfam" id="PF13855">
    <property type="entry name" value="LRR_8"/>
    <property type="match status" value="1"/>
</dbReference>
<feature type="transmembrane region" description="Helical" evidence="1">
    <location>
        <begin position="235"/>
        <end position="256"/>
    </location>
</feature>
<feature type="non-terminal residue" evidence="2">
    <location>
        <position position="1"/>
    </location>
</feature>